<dbReference type="InterPro" id="IPR002347">
    <property type="entry name" value="SDR_fam"/>
</dbReference>
<protein>
    <submittedName>
        <fullName evidence="4">DNA, contig: SP612</fullName>
    </submittedName>
</protein>
<dbReference type="InterPro" id="IPR036291">
    <property type="entry name" value="NAD(P)-bd_dom_sf"/>
</dbReference>
<comment type="caution">
    <text evidence="4">The sequence shown here is derived from an EMBL/GenBank/DDBJ whole genome shotgun (WGS) entry which is preliminary data.</text>
</comment>
<dbReference type="Gene3D" id="3.40.50.720">
    <property type="entry name" value="NAD(P)-binding Rossmann-like Domain"/>
    <property type="match status" value="1"/>
</dbReference>
<dbReference type="NCBIfam" id="NF005681">
    <property type="entry name" value="PRK07478.1"/>
    <property type="match status" value="1"/>
</dbReference>
<gene>
    <name evidence="4" type="ORF">SP6_12_00170</name>
</gene>
<proteinExistence type="inferred from homology"/>
<name>A0A0C9NCZ6_SPHPI</name>
<reference evidence="4 5" key="1">
    <citation type="submission" date="2014-08" db="EMBL/GenBank/DDBJ databases">
        <title>Whole genome shotgun sequence of Sphingomonas paucimobilis NBRC 13935.</title>
        <authorList>
            <person name="Hosoyama A."/>
            <person name="Hashimoto M."/>
            <person name="Hosoyama Y."/>
            <person name="Noguchi M."/>
            <person name="Uohara A."/>
            <person name="Ohji S."/>
            <person name="Katano-Makiyama Y."/>
            <person name="Ichikawa N."/>
            <person name="Kimura A."/>
            <person name="Yamazoe A."/>
            <person name="Fujita N."/>
        </authorList>
    </citation>
    <scope>NUCLEOTIDE SEQUENCE [LARGE SCALE GENOMIC DNA]</scope>
    <source>
        <strain evidence="4 5">NBRC 13935</strain>
    </source>
</reference>
<feature type="domain" description="Ketoreductase" evidence="3">
    <location>
        <begin position="7"/>
        <end position="194"/>
    </location>
</feature>
<keyword evidence="5" id="KW-1185">Reference proteome</keyword>
<evidence type="ECO:0000313" key="5">
    <source>
        <dbReference type="Proteomes" id="UP000032025"/>
    </source>
</evidence>
<dbReference type="EMBL" id="BBJS01000012">
    <property type="protein sequence ID" value="GAN12623.1"/>
    <property type="molecule type" value="Genomic_DNA"/>
</dbReference>
<dbReference type="Pfam" id="PF13561">
    <property type="entry name" value="adh_short_C2"/>
    <property type="match status" value="1"/>
</dbReference>
<dbReference type="FunFam" id="3.40.50.720:FF:000084">
    <property type="entry name" value="Short-chain dehydrogenase reductase"/>
    <property type="match status" value="1"/>
</dbReference>
<sequence length="250" mass="25008">MKLLNGKIAIITGASSGIGKAAAKIFAAHGASVVLVARREASLKSAVDEIEDQGGRALAIVGDVTEAGTHDEAVAAARTTFGGLHIAFNNAGLVGTTGPLAEIQPRQWAEVLAVNLTAAFLGARAQVPAMIEQGGGSIVFTSSFVGNSVGLPGMGAYGAAKAGLLGLVRGITADYASAGIRANALLPGGTATDMAGDDAQREWAAGLHAMKRIAQPEEVAQAALFLASDMSSFVTGSALWADGGNAAVKL</sequence>
<dbReference type="AlphaFoldDB" id="A0A0C9NCZ6"/>
<dbReference type="CDD" id="cd05233">
    <property type="entry name" value="SDR_c"/>
    <property type="match status" value="1"/>
</dbReference>
<dbReference type="GeneID" id="78526039"/>
<evidence type="ECO:0000256" key="1">
    <source>
        <dbReference type="ARBA" id="ARBA00006484"/>
    </source>
</evidence>
<keyword evidence="2" id="KW-0560">Oxidoreductase</keyword>
<dbReference type="PRINTS" id="PR00080">
    <property type="entry name" value="SDRFAMILY"/>
</dbReference>
<dbReference type="GO" id="GO:0016491">
    <property type="term" value="F:oxidoreductase activity"/>
    <property type="evidence" value="ECO:0007669"/>
    <property type="project" value="UniProtKB-KW"/>
</dbReference>
<dbReference type="PRINTS" id="PR00081">
    <property type="entry name" value="GDHRDH"/>
</dbReference>
<evidence type="ECO:0000256" key="2">
    <source>
        <dbReference type="ARBA" id="ARBA00023002"/>
    </source>
</evidence>
<dbReference type="PANTHER" id="PTHR43669">
    <property type="entry name" value="5-KETO-D-GLUCONATE 5-REDUCTASE"/>
    <property type="match status" value="1"/>
</dbReference>
<dbReference type="Proteomes" id="UP000032025">
    <property type="component" value="Unassembled WGS sequence"/>
</dbReference>
<dbReference type="SMART" id="SM00822">
    <property type="entry name" value="PKS_KR"/>
    <property type="match status" value="1"/>
</dbReference>
<evidence type="ECO:0000313" key="4">
    <source>
        <dbReference type="EMBL" id="GAN12623.1"/>
    </source>
</evidence>
<dbReference type="InterPro" id="IPR057326">
    <property type="entry name" value="KR_dom"/>
</dbReference>
<dbReference type="PANTHER" id="PTHR43669:SF3">
    <property type="entry name" value="ALCOHOL DEHYDROGENASE, PUTATIVE (AFU_ORTHOLOGUE AFUA_3G03445)-RELATED"/>
    <property type="match status" value="1"/>
</dbReference>
<evidence type="ECO:0000259" key="3">
    <source>
        <dbReference type="SMART" id="SM00822"/>
    </source>
</evidence>
<accession>A0A0C9NCZ6</accession>
<dbReference type="SUPFAM" id="SSF51735">
    <property type="entry name" value="NAD(P)-binding Rossmann-fold domains"/>
    <property type="match status" value="1"/>
</dbReference>
<dbReference type="RefSeq" id="WP_037568140.1">
    <property type="nucleotide sequence ID" value="NZ_BBJS01000012.1"/>
</dbReference>
<organism evidence="4 5">
    <name type="scientific">Sphingomonas paucimobilis NBRC 13935</name>
    <dbReference type="NCBI Taxonomy" id="1219050"/>
    <lineage>
        <taxon>Bacteria</taxon>
        <taxon>Pseudomonadati</taxon>
        <taxon>Pseudomonadota</taxon>
        <taxon>Alphaproteobacteria</taxon>
        <taxon>Sphingomonadales</taxon>
        <taxon>Sphingomonadaceae</taxon>
        <taxon>Sphingomonas</taxon>
    </lineage>
</organism>
<comment type="similarity">
    <text evidence="1">Belongs to the short-chain dehydrogenases/reductases (SDR) family.</text>
</comment>